<gene>
    <name evidence="3" type="ORF">DCHRY22_LOCUS854</name>
</gene>
<feature type="compositionally biased region" description="Basic and acidic residues" evidence="1">
    <location>
        <begin position="73"/>
        <end position="102"/>
    </location>
</feature>
<keyword evidence="2" id="KW-0472">Membrane</keyword>
<keyword evidence="2" id="KW-0812">Transmembrane</keyword>
<name>A0A8J2MJ07_9NEOP</name>
<keyword evidence="2" id="KW-1133">Transmembrane helix</keyword>
<organism evidence="3 4">
    <name type="scientific">Danaus chrysippus</name>
    <name type="common">African queen</name>
    <dbReference type="NCBI Taxonomy" id="151541"/>
    <lineage>
        <taxon>Eukaryota</taxon>
        <taxon>Metazoa</taxon>
        <taxon>Ecdysozoa</taxon>
        <taxon>Arthropoda</taxon>
        <taxon>Hexapoda</taxon>
        <taxon>Insecta</taxon>
        <taxon>Pterygota</taxon>
        <taxon>Neoptera</taxon>
        <taxon>Endopterygota</taxon>
        <taxon>Lepidoptera</taxon>
        <taxon>Glossata</taxon>
        <taxon>Ditrysia</taxon>
        <taxon>Papilionoidea</taxon>
        <taxon>Nymphalidae</taxon>
        <taxon>Danainae</taxon>
        <taxon>Danaini</taxon>
        <taxon>Danaina</taxon>
        <taxon>Danaus</taxon>
        <taxon>Anosia</taxon>
    </lineage>
</organism>
<dbReference type="Proteomes" id="UP000789524">
    <property type="component" value="Unassembled WGS sequence"/>
</dbReference>
<comment type="caution">
    <text evidence="3">The sequence shown here is derived from an EMBL/GenBank/DDBJ whole genome shotgun (WGS) entry which is preliminary data.</text>
</comment>
<dbReference type="EMBL" id="CAKASE010000043">
    <property type="protein sequence ID" value="CAG9558883.1"/>
    <property type="molecule type" value="Genomic_DNA"/>
</dbReference>
<evidence type="ECO:0000313" key="4">
    <source>
        <dbReference type="Proteomes" id="UP000789524"/>
    </source>
</evidence>
<reference evidence="3" key="1">
    <citation type="submission" date="2021-09" db="EMBL/GenBank/DDBJ databases">
        <authorList>
            <person name="Martin H S."/>
        </authorList>
    </citation>
    <scope>NUCLEOTIDE SEQUENCE</scope>
</reference>
<dbReference type="AlphaFoldDB" id="A0A8J2MJ07"/>
<protein>
    <submittedName>
        <fullName evidence="3">(African queen) hypothetical protein</fullName>
    </submittedName>
</protein>
<dbReference type="OrthoDB" id="7461104at2759"/>
<evidence type="ECO:0000313" key="3">
    <source>
        <dbReference type="EMBL" id="CAG9558883.1"/>
    </source>
</evidence>
<proteinExistence type="predicted"/>
<evidence type="ECO:0000256" key="1">
    <source>
        <dbReference type="SAM" id="MobiDB-lite"/>
    </source>
</evidence>
<sequence length="196" mass="21785">MLKSIIVVLATKVQYSSSRGLPEESVVSVYTPPSSDVYHQIANNIAERITSPIYRFLGINGNSTTTTTTTSKPWDKIEILDDTSDKETKPSDSKTSETRDVEELTFDGPTKKEKPEKITLYSNYLPAKIGLNDTINEISDTDEDDNFGFDDDDDVKETKRNTSPFIYVVELIGSLIQLVYGGIVAYFSTSSSNKTN</sequence>
<evidence type="ECO:0000256" key="2">
    <source>
        <dbReference type="SAM" id="Phobius"/>
    </source>
</evidence>
<feature type="region of interest" description="Disordered" evidence="1">
    <location>
        <begin position="65"/>
        <end position="104"/>
    </location>
</feature>
<keyword evidence="4" id="KW-1185">Reference proteome</keyword>
<feature type="transmembrane region" description="Helical" evidence="2">
    <location>
        <begin position="165"/>
        <end position="187"/>
    </location>
</feature>
<accession>A0A8J2MJ07</accession>